<sequence length="135" mass="15269">MRLIILAAGLLLLSSAASLAQERVYCPLPEDGIWINKDAEPKQISRVEIESRCQDEQVHVRARAFTSCIPRDCKWGWTEAGRRSDGAIQVLLIGFLSSKQLTMKVFGDMLDVHVINITNDLSQPRIEKTYNLTRK</sequence>
<reference evidence="2 3" key="1">
    <citation type="submission" date="2018-01" db="EMBL/GenBank/DDBJ databases">
        <title>Genomic Encyclopedia of Archaeal and Bacterial Type Strains, Phase II (KMG-II): from individual species to whole genera.</title>
        <authorList>
            <person name="Goeker M."/>
        </authorList>
    </citation>
    <scope>NUCLEOTIDE SEQUENCE [LARGE SCALE GENOMIC DNA]</scope>
    <source>
        <strain evidence="2 3">DSM 17023</strain>
    </source>
</reference>
<comment type="caution">
    <text evidence="2">The sequence shown here is derived from an EMBL/GenBank/DDBJ whole genome shotgun (WGS) entry which is preliminary data.</text>
</comment>
<keyword evidence="3" id="KW-1185">Reference proteome</keyword>
<keyword evidence="1" id="KW-0732">Signal</keyword>
<dbReference type="AlphaFoldDB" id="A0A2S3V2E3"/>
<dbReference type="Proteomes" id="UP000236959">
    <property type="component" value="Unassembled WGS sequence"/>
</dbReference>
<evidence type="ECO:0000313" key="2">
    <source>
        <dbReference type="EMBL" id="POF34075.1"/>
    </source>
</evidence>
<gene>
    <name evidence="2" type="ORF">CLV41_101526</name>
</gene>
<dbReference type="EMBL" id="PPCN01000001">
    <property type="protein sequence ID" value="POF34075.1"/>
    <property type="molecule type" value="Genomic_DNA"/>
</dbReference>
<proteinExistence type="predicted"/>
<organism evidence="2 3">
    <name type="scientific">Roseibium marinum</name>
    <dbReference type="NCBI Taxonomy" id="281252"/>
    <lineage>
        <taxon>Bacteria</taxon>
        <taxon>Pseudomonadati</taxon>
        <taxon>Pseudomonadota</taxon>
        <taxon>Alphaproteobacteria</taxon>
        <taxon>Hyphomicrobiales</taxon>
        <taxon>Stappiaceae</taxon>
        <taxon>Roseibium</taxon>
    </lineage>
</organism>
<evidence type="ECO:0000256" key="1">
    <source>
        <dbReference type="SAM" id="SignalP"/>
    </source>
</evidence>
<feature type="signal peptide" evidence="1">
    <location>
        <begin position="1"/>
        <end position="20"/>
    </location>
</feature>
<evidence type="ECO:0000313" key="3">
    <source>
        <dbReference type="Proteomes" id="UP000236959"/>
    </source>
</evidence>
<name>A0A2S3V2E3_9HYPH</name>
<protein>
    <recommendedName>
        <fullName evidence="4">Serine/threonine protein kinase</fullName>
    </recommendedName>
</protein>
<feature type="chain" id="PRO_5015732570" description="Serine/threonine protein kinase" evidence="1">
    <location>
        <begin position="21"/>
        <end position="135"/>
    </location>
</feature>
<accession>A0A2S3V2E3</accession>
<dbReference type="OrthoDB" id="122807at2"/>
<dbReference type="RefSeq" id="WP_103220707.1">
    <property type="nucleotide sequence ID" value="NZ_PPCN01000001.1"/>
</dbReference>
<evidence type="ECO:0008006" key="4">
    <source>
        <dbReference type="Google" id="ProtNLM"/>
    </source>
</evidence>